<dbReference type="PANTHER" id="PTHR43065:SF46">
    <property type="entry name" value="C4-DICARBOXYLATE TRANSPORT SENSOR PROTEIN DCTB"/>
    <property type="match status" value="1"/>
</dbReference>
<dbReference type="AlphaFoldDB" id="A0A6J4VF46"/>
<evidence type="ECO:0000256" key="9">
    <source>
        <dbReference type="ARBA" id="ARBA00023012"/>
    </source>
</evidence>
<evidence type="ECO:0000256" key="4">
    <source>
        <dbReference type="ARBA" id="ARBA00022553"/>
    </source>
</evidence>
<proteinExistence type="inferred from homology"/>
<dbReference type="SUPFAM" id="SSF55874">
    <property type="entry name" value="ATPase domain of HSP90 chaperone/DNA topoisomerase II/histidine kinase"/>
    <property type="match status" value="1"/>
</dbReference>
<dbReference type="CDD" id="cd00130">
    <property type="entry name" value="PAS"/>
    <property type="match status" value="2"/>
</dbReference>
<dbReference type="InterPro" id="IPR029016">
    <property type="entry name" value="GAF-like_dom_sf"/>
</dbReference>
<feature type="domain" description="Histidine kinase" evidence="13">
    <location>
        <begin position="524"/>
        <end position="746"/>
    </location>
</feature>
<dbReference type="Gene3D" id="3.30.450.40">
    <property type="match status" value="1"/>
</dbReference>
<feature type="domain" description="Response regulatory" evidence="14">
    <location>
        <begin position="766"/>
        <end position="882"/>
    </location>
</feature>
<dbReference type="PRINTS" id="PR00344">
    <property type="entry name" value="BCTRLSENSOR"/>
</dbReference>
<dbReference type="InterPro" id="IPR036890">
    <property type="entry name" value="HATPase_C_sf"/>
</dbReference>
<feature type="domain" description="PAS" evidence="15">
    <location>
        <begin position="77"/>
        <end position="147"/>
    </location>
</feature>
<dbReference type="PROSITE" id="PS50113">
    <property type="entry name" value="PAC"/>
    <property type="match status" value="2"/>
</dbReference>
<evidence type="ECO:0000256" key="7">
    <source>
        <dbReference type="ARBA" id="ARBA00022777"/>
    </source>
</evidence>
<gene>
    <name evidence="17" type="ORF">AVDCRST_MAG81-2444</name>
</gene>
<dbReference type="Gene3D" id="3.30.565.10">
    <property type="entry name" value="Histidine kinase-like ATPase, C-terminal domain"/>
    <property type="match status" value="1"/>
</dbReference>
<keyword evidence="8" id="KW-0067">ATP-binding</keyword>
<dbReference type="InterPro" id="IPR001610">
    <property type="entry name" value="PAC"/>
</dbReference>
<dbReference type="Pfam" id="PF00989">
    <property type="entry name" value="PAS"/>
    <property type="match status" value="2"/>
</dbReference>
<dbReference type="InterPro" id="IPR003018">
    <property type="entry name" value="GAF"/>
</dbReference>
<dbReference type="SUPFAM" id="SSF52172">
    <property type="entry name" value="CheY-like"/>
    <property type="match status" value="1"/>
</dbReference>
<evidence type="ECO:0000256" key="3">
    <source>
        <dbReference type="ARBA" id="ARBA00012438"/>
    </source>
</evidence>
<feature type="domain" description="PAC" evidence="16">
    <location>
        <begin position="152"/>
        <end position="204"/>
    </location>
</feature>
<accession>A0A6J4VF46</accession>
<dbReference type="PROSITE" id="PS50109">
    <property type="entry name" value="HIS_KIN"/>
    <property type="match status" value="1"/>
</dbReference>
<evidence type="ECO:0000256" key="6">
    <source>
        <dbReference type="ARBA" id="ARBA00022741"/>
    </source>
</evidence>
<evidence type="ECO:0000259" key="14">
    <source>
        <dbReference type="PROSITE" id="PS50110"/>
    </source>
</evidence>
<dbReference type="PANTHER" id="PTHR43065">
    <property type="entry name" value="SENSOR HISTIDINE KINASE"/>
    <property type="match status" value="1"/>
</dbReference>
<keyword evidence="4 10" id="KW-0597">Phosphoprotein</keyword>
<dbReference type="EC" id="2.7.13.3" evidence="3"/>
<dbReference type="SUPFAM" id="SSF55785">
    <property type="entry name" value="PYP-like sensor domain (PAS domain)"/>
    <property type="match status" value="2"/>
</dbReference>
<dbReference type="SUPFAM" id="SSF55781">
    <property type="entry name" value="GAF domain-like"/>
    <property type="match status" value="1"/>
</dbReference>
<dbReference type="InterPro" id="IPR036097">
    <property type="entry name" value="HisK_dim/P_sf"/>
</dbReference>
<dbReference type="InterPro" id="IPR004358">
    <property type="entry name" value="Sig_transdc_His_kin-like_C"/>
</dbReference>
<comment type="catalytic activity">
    <reaction evidence="1">
        <text>ATP + protein L-histidine = ADP + protein N-phospho-L-histidine.</text>
        <dbReference type="EC" id="2.7.13.3"/>
    </reaction>
</comment>
<dbReference type="GO" id="GO:0006355">
    <property type="term" value="P:regulation of DNA-templated transcription"/>
    <property type="evidence" value="ECO:0007669"/>
    <property type="project" value="InterPro"/>
</dbReference>
<dbReference type="Gene3D" id="1.10.287.130">
    <property type="match status" value="1"/>
</dbReference>
<evidence type="ECO:0000256" key="1">
    <source>
        <dbReference type="ARBA" id="ARBA00000085"/>
    </source>
</evidence>
<dbReference type="InterPro" id="IPR000700">
    <property type="entry name" value="PAS-assoc_C"/>
</dbReference>
<dbReference type="Pfam" id="PF01590">
    <property type="entry name" value="GAF"/>
    <property type="match status" value="1"/>
</dbReference>
<dbReference type="InterPro" id="IPR001789">
    <property type="entry name" value="Sig_transdc_resp-reg_receiver"/>
</dbReference>
<protein>
    <recommendedName>
        <fullName evidence="3">histidine kinase</fullName>
        <ecNumber evidence="3">2.7.13.3</ecNumber>
    </recommendedName>
</protein>
<dbReference type="EMBL" id="CADCWO010000133">
    <property type="protein sequence ID" value="CAA9577447.1"/>
    <property type="molecule type" value="Genomic_DNA"/>
</dbReference>
<keyword evidence="9" id="KW-0902">Two-component regulatory system</keyword>
<dbReference type="GO" id="GO:0000155">
    <property type="term" value="F:phosphorelay sensor kinase activity"/>
    <property type="evidence" value="ECO:0007669"/>
    <property type="project" value="InterPro"/>
</dbReference>
<keyword evidence="5" id="KW-0808">Transferase</keyword>
<dbReference type="InterPro" id="IPR003661">
    <property type="entry name" value="HisK_dim/P_dom"/>
</dbReference>
<dbReference type="SMART" id="SM00086">
    <property type="entry name" value="PAC"/>
    <property type="match status" value="1"/>
</dbReference>
<evidence type="ECO:0000256" key="2">
    <source>
        <dbReference type="ARBA" id="ARBA00006402"/>
    </source>
</evidence>
<dbReference type="InterPro" id="IPR013767">
    <property type="entry name" value="PAS_fold"/>
</dbReference>
<sequence length="885" mass="99080">MRGLVKEDKFFQQLKMLYKRVIALQHQASARPSKQELWLPVVLEELNTAFEELQVAEEELQAQNEQLAAAHAQVEVERQRYQELFEFAPDGYLITDLEGIILEANHAAAQLLNISQQLIAGKPLATFIAESSRRTLRSQLTQLKLGQLERLQEWELPLQPRQGMAFDVAITVTTAYNREGRLGTLRWLLRDIAERKQAAEVLRQQTERERLVVEIAQRIRQSLNLEEILSTTVSEVQQFLQSDRVFIYRFEPDWGGIVVVESVGGDWKPILGSRLKDPTFVETYVQPYKEGRIQATEDIYAGELTQCYVDFLAEFQVRATLVVPVLQGEELWGLLVANACSQPRKWQQLEINLLKQLATQLAIALQQSELYQQVQTELKERQRAEGKIRQQAALLDIATDAILVQSLENQILFWNQGAGRLYGWKTAEVMEQNLDELLYKEPSPQLEVAQKTVVEKGEWQGELHQVTKAGKDIIIASRWSLMRDEQGQPKAILTVNSDITQQKQLEAQALRRQRMESLGTLAGGVAHDLNNVLAPILLIGQLLKSKLPDEQSQQLLTILETNVKRGADLLKQVLTFARGSEGKRTIVQADKLILEVEQIAKETFSKSIEVSTHISPALWPITANATQLHQVLMNLCLNARDAMPNGGTLTITAENLFIDAHYVQINPHASVGPYIVITVSDTGMGILPEVLDKISEPFFTTKELGQGTGLGLSTALGIIKSHSGFMNVSSKVGQGTQVKVYLPAVEAMNQKQTTPALVLSQGQGELILVVDDEAAIREITKTSLEAHNYRVLTASDGIEAVTLYAQHQDEISIVLTDMMMPLMDGPTAIRILQRMNSQVKIVATSGLASREKLTEVAGTGIKTFLSKPYTAEELLNTLHQILKRK</sequence>
<dbReference type="InterPro" id="IPR000014">
    <property type="entry name" value="PAS"/>
</dbReference>
<dbReference type="Gene3D" id="3.40.50.2300">
    <property type="match status" value="1"/>
</dbReference>
<dbReference type="InterPro" id="IPR005467">
    <property type="entry name" value="His_kinase_dom"/>
</dbReference>
<keyword evidence="7 17" id="KW-0418">Kinase</keyword>
<evidence type="ECO:0000313" key="17">
    <source>
        <dbReference type="EMBL" id="CAA9577447.1"/>
    </source>
</evidence>
<evidence type="ECO:0000256" key="11">
    <source>
        <dbReference type="SAM" id="Coils"/>
    </source>
</evidence>
<evidence type="ECO:0000259" key="13">
    <source>
        <dbReference type="PROSITE" id="PS50109"/>
    </source>
</evidence>
<keyword evidence="6" id="KW-0547">Nucleotide-binding</keyword>
<dbReference type="InterPro" id="IPR003594">
    <property type="entry name" value="HATPase_dom"/>
</dbReference>
<feature type="domain" description="PAC" evidence="16">
    <location>
        <begin position="459"/>
        <end position="511"/>
    </location>
</feature>
<keyword evidence="11" id="KW-0175">Coiled coil</keyword>
<evidence type="ECO:0000256" key="10">
    <source>
        <dbReference type="PROSITE-ProRule" id="PRU00169"/>
    </source>
</evidence>
<evidence type="ECO:0000256" key="5">
    <source>
        <dbReference type="ARBA" id="ARBA00022679"/>
    </source>
</evidence>
<evidence type="ECO:0000256" key="8">
    <source>
        <dbReference type="ARBA" id="ARBA00022840"/>
    </source>
</evidence>
<dbReference type="Pfam" id="PF00512">
    <property type="entry name" value="HisKA"/>
    <property type="match status" value="1"/>
</dbReference>
<dbReference type="SMART" id="SM00448">
    <property type="entry name" value="REC"/>
    <property type="match status" value="1"/>
</dbReference>
<dbReference type="PROSITE" id="PS50110">
    <property type="entry name" value="RESPONSE_REGULATORY"/>
    <property type="match status" value="1"/>
</dbReference>
<feature type="domain" description="PAS" evidence="15">
    <location>
        <begin position="387"/>
        <end position="457"/>
    </location>
</feature>
<dbReference type="GO" id="GO:0005524">
    <property type="term" value="F:ATP binding"/>
    <property type="evidence" value="ECO:0007669"/>
    <property type="project" value="UniProtKB-KW"/>
</dbReference>
<dbReference type="Pfam" id="PF02518">
    <property type="entry name" value="HATPase_c"/>
    <property type="match status" value="1"/>
</dbReference>
<dbReference type="Gene3D" id="3.30.450.20">
    <property type="entry name" value="PAS domain"/>
    <property type="match status" value="2"/>
</dbReference>
<evidence type="ECO:0000259" key="15">
    <source>
        <dbReference type="PROSITE" id="PS50112"/>
    </source>
</evidence>
<reference evidence="17" key="1">
    <citation type="submission" date="2020-02" db="EMBL/GenBank/DDBJ databases">
        <authorList>
            <person name="Meier V. D."/>
        </authorList>
    </citation>
    <scope>NUCLEOTIDE SEQUENCE</scope>
    <source>
        <strain evidence="17">AVDCRST_MAG81</strain>
    </source>
</reference>
<dbReference type="PROSITE" id="PS50046">
    <property type="entry name" value="PHYTOCHROME_2"/>
    <property type="match status" value="1"/>
</dbReference>
<comment type="similarity">
    <text evidence="2">In the N-terminal section; belongs to the phytochrome family.</text>
</comment>
<dbReference type="SMART" id="SM00091">
    <property type="entry name" value="PAS"/>
    <property type="match status" value="2"/>
</dbReference>
<feature type="domain" description="Phytochrome chromophore attachment site" evidence="12">
    <location>
        <begin position="224"/>
        <end position="360"/>
    </location>
</feature>
<dbReference type="Pfam" id="PF00072">
    <property type="entry name" value="Response_reg"/>
    <property type="match status" value="1"/>
</dbReference>
<dbReference type="SMART" id="SM00065">
    <property type="entry name" value="GAF"/>
    <property type="match status" value="1"/>
</dbReference>
<feature type="coiled-coil region" evidence="11">
    <location>
        <begin position="43"/>
        <end position="84"/>
    </location>
</feature>
<dbReference type="CDD" id="cd17546">
    <property type="entry name" value="REC_hyHK_CKI1_RcsC-like"/>
    <property type="match status" value="1"/>
</dbReference>
<feature type="modified residue" description="4-aspartylphosphate" evidence="10">
    <location>
        <position position="817"/>
    </location>
</feature>
<organism evidence="17">
    <name type="scientific">uncultured Synechococcales cyanobacterium</name>
    <dbReference type="NCBI Taxonomy" id="1936017"/>
    <lineage>
        <taxon>Bacteria</taxon>
        <taxon>Bacillati</taxon>
        <taxon>Cyanobacteriota</taxon>
        <taxon>Cyanophyceae</taxon>
        <taxon>Synechococcales</taxon>
        <taxon>environmental samples</taxon>
    </lineage>
</organism>
<evidence type="ECO:0000259" key="16">
    <source>
        <dbReference type="PROSITE" id="PS50113"/>
    </source>
</evidence>
<dbReference type="CDD" id="cd00082">
    <property type="entry name" value="HisKA"/>
    <property type="match status" value="1"/>
</dbReference>
<dbReference type="PROSITE" id="PS50112">
    <property type="entry name" value="PAS"/>
    <property type="match status" value="2"/>
</dbReference>
<evidence type="ECO:0000259" key="12">
    <source>
        <dbReference type="PROSITE" id="PS50046"/>
    </source>
</evidence>
<dbReference type="InterPro" id="IPR016132">
    <property type="entry name" value="Phyto_chromo_attachment"/>
</dbReference>
<dbReference type="SUPFAM" id="SSF47384">
    <property type="entry name" value="Homodimeric domain of signal transducing histidine kinase"/>
    <property type="match status" value="1"/>
</dbReference>
<dbReference type="NCBIfam" id="TIGR00229">
    <property type="entry name" value="sensory_box"/>
    <property type="match status" value="2"/>
</dbReference>
<dbReference type="SMART" id="SM00387">
    <property type="entry name" value="HATPase_c"/>
    <property type="match status" value="1"/>
</dbReference>
<name>A0A6J4VF46_9CYAN</name>
<dbReference type="SMART" id="SM00388">
    <property type="entry name" value="HisKA"/>
    <property type="match status" value="1"/>
</dbReference>
<dbReference type="InterPro" id="IPR011006">
    <property type="entry name" value="CheY-like_superfamily"/>
</dbReference>
<dbReference type="InterPro" id="IPR035965">
    <property type="entry name" value="PAS-like_dom_sf"/>
</dbReference>